<evidence type="ECO:0000313" key="3">
    <source>
        <dbReference type="Proteomes" id="UP000482960"/>
    </source>
</evidence>
<evidence type="ECO:0000259" key="1">
    <source>
        <dbReference type="PROSITE" id="PS50943"/>
    </source>
</evidence>
<keyword evidence="3" id="KW-1185">Reference proteome</keyword>
<accession>A0A6V8L453</accession>
<dbReference type="Proteomes" id="UP000482960">
    <property type="component" value="Unassembled WGS sequence"/>
</dbReference>
<dbReference type="AlphaFoldDB" id="A0A6V8L453"/>
<reference evidence="2 3" key="2">
    <citation type="submission" date="2020-03" db="EMBL/GenBank/DDBJ databases">
        <authorList>
            <person name="Ichikawa N."/>
            <person name="Kimura A."/>
            <person name="Kitahashi Y."/>
            <person name="Uohara A."/>
        </authorList>
    </citation>
    <scope>NUCLEOTIDE SEQUENCE [LARGE SCALE GENOMIC DNA]</scope>
    <source>
        <strain evidence="2 3">NBRC 108638</strain>
    </source>
</reference>
<dbReference type="GO" id="GO:0003677">
    <property type="term" value="F:DNA binding"/>
    <property type="evidence" value="ECO:0007669"/>
    <property type="project" value="InterPro"/>
</dbReference>
<dbReference type="Pfam" id="PF19054">
    <property type="entry name" value="DUF5753"/>
    <property type="match status" value="1"/>
</dbReference>
<dbReference type="InterPro" id="IPR010982">
    <property type="entry name" value="Lambda_DNA-bd_dom_sf"/>
</dbReference>
<dbReference type="Gene3D" id="1.10.260.40">
    <property type="entry name" value="lambda repressor-like DNA-binding domains"/>
    <property type="match status" value="1"/>
</dbReference>
<dbReference type="SUPFAM" id="SSF47413">
    <property type="entry name" value="lambda repressor-like DNA-binding domains"/>
    <property type="match status" value="1"/>
</dbReference>
<organism evidence="2 3">
    <name type="scientific">Phytohabitans rumicis</name>
    <dbReference type="NCBI Taxonomy" id="1076125"/>
    <lineage>
        <taxon>Bacteria</taxon>
        <taxon>Bacillati</taxon>
        <taxon>Actinomycetota</taxon>
        <taxon>Actinomycetes</taxon>
        <taxon>Micromonosporales</taxon>
        <taxon>Micromonosporaceae</taxon>
    </lineage>
</organism>
<protein>
    <submittedName>
        <fullName evidence="2">Transcriptional regulator</fullName>
    </submittedName>
</protein>
<name>A0A6V8L453_9ACTN</name>
<dbReference type="EMBL" id="BLPG01000001">
    <property type="protein sequence ID" value="GFJ88916.1"/>
    <property type="molecule type" value="Genomic_DNA"/>
</dbReference>
<dbReference type="Pfam" id="PF13560">
    <property type="entry name" value="HTH_31"/>
    <property type="match status" value="1"/>
</dbReference>
<dbReference type="InterPro" id="IPR043917">
    <property type="entry name" value="DUF5753"/>
</dbReference>
<dbReference type="InterPro" id="IPR001387">
    <property type="entry name" value="Cro/C1-type_HTH"/>
</dbReference>
<proteinExistence type="predicted"/>
<dbReference type="PROSITE" id="PS50943">
    <property type="entry name" value="HTH_CROC1"/>
    <property type="match status" value="1"/>
</dbReference>
<comment type="caution">
    <text evidence="2">The sequence shown here is derived from an EMBL/GenBank/DDBJ whole genome shotgun (WGS) entry which is preliminary data.</text>
</comment>
<dbReference type="CDD" id="cd00093">
    <property type="entry name" value="HTH_XRE"/>
    <property type="match status" value="1"/>
</dbReference>
<evidence type="ECO:0000313" key="2">
    <source>
        <dbReference type="EMBL" id="GFJ88916.1"/>
    </source>
</evidence>
<feature type="domain" description="HTH cro/C1-type" evidence="1">
    <location>
        <begin position="26"/>
        <end position="81"/>
    </location>
</feature>
<sequence length="305" mass="34716">MAKGERGLMGIGESPAAARRRVRLALRRARDARGLTQQQVADGLDWSLSKVNRLEKGEVTVSRTDLLALLEMYGVADSAVIDDLVGAARRSRQRGWYDEPRYRETLTTAMLQLYQFEAEATAIRFYHSTLIPGLLQTPAYAEYILNFWQQELADSVRAARLETRIHRRGHVFDRDDPPDYLLILDESVLHREVGGPKVMAEQLRDLLNMMARPNMHVRVLPLREAAILAMLGPFQLFDLGDEENAVLYRETVLKDEILFAGEAIDRHRGYFEQMWSQAFPEDASARLIEAQAAAMLSALDRYQPT</sequence>
<reference evidence="2 3" key="1">
    <citation type="submission" date="2020-03" db="EMBL/GenBank/DDBJ databases">
        <title>Whole genome shotgun sequence of Phytohabitans rumicis NBRC 108638.</title>
        <authorList>
            <person name="Komaki H."/>
            <person name="Tamura T."/>
        </authorList>
    </citation>
    <scope>NUCLEOTIDE SEQUENCE [LARGE SCALE GENOMIC DNA]</scope>
    <source>
        <strain evidence="2 3">NBRC 108638</strain>
    </source>
</reference>
<gene>
    <name evidence="2" type="ORF">Prum_025580</name>
</gene>
<dbReference type="SMART" id="SM00530">
    <property type="entry name" value="HTH_XRE"/>
    <property type="match status" value="1"/>
</dbReference>